<evidence type="ECO:0000259" key="7">
    <source>
        <dbReference type="Pfam" id="PF20684"/>
    </source>
</evidence>
<reference evidence="8" key="1">
    <citation type="journal article" date="2020" name="Phytopathology">
        <title>Genome sequence of the chestnut blight fungus Cryphonectria parasitica EP155: A fundamental resource for an archetypical invasive plant pathogen.</title>
        <authorList>
            <person name="Crouch J.A."/>
            <person name="Dawe A."/>
            <person name="Aerts A."/>
            <person name="Barry K."/>
            <person name="Churchill A.C.L."/>
            <person name="Grimwood J."/>
            <person name="Hillman B."/>
            <person name="Milgroom M.G."/>
            <person name="Pangilinan J."/>
            <person name="Smith M."/>
            <person name="Salamov A."/>
            <person name="Schmutz J."/>
            <person name="Yadav J."/>
            <person name="Grigoriev I.V."/>
            <person name="Nuss D."/>
        </authorList>
    </citation>
    <scope>NUCLEOTIDE SEQUENCE</scope>
    <source>
        <strain evidence="8">EP155</strain>
    </source>
</reference>
<organism evidence="8 9">
    <name type="scientific">Cryphonectria parasitica (strain ATCC 38755 / EP155)</name>
    <dbReference type="NCBI Taxonomy" id="660469"/>
    <lineage>
        <taxon>Eukaryota</taxon>
        <taxon>Fungi</taxon>
        <taxon>Dikarya</taxon>
        <taxon>Ascomycota</taxon>
        <taxon>Pezizomycotina</taxon>
        <taxon>Sordariomycetes</taxon>
        <taxon>Sordariomycetidae</taxon>
        <taxon>Diaporthales</taxon>
        <taxon>Cryphonectriaceae</taxon>
        <taxon>Cryphonectria-Endothia species complex</taxon>
        <taxon>Cryphonectria</taxon>
    </lineage>
</organism>
<name>A0A9P5CRA1_CRYP1</name>
<feature type="domain" description="Rhodopsin" evidence="7">
    <location>
        <begin position="30"/>
        <end position="216"/>
    </location>
</feature>
<evidence type="ECO:0000313" key="8">
    <source>
        <dbReference type="EMBL" id="KAF3767312.1"/>
    </source>
</evidence>
<evidence type="ECO:0000313" key="9">
    <source>
        <dbReference type="Proteomes" id="UP000803844"/>
    </source>
</evidence>
<comment type="similarity">
    <text evidence="5">Belongs to the SAT4 family.</text>
</comment>
<feature type="transmembrane region" description="Helical" evidence="6">
    <location>
        <begin position="89"/>
        <end position="113"/>
    </location>
</feature>
<dbReference type="GeneID" id="63833977"/>
<evidence type="ECO:0000256" key="4">
    <source>
        <dbReference type="ARBA" id="ARBA00023136"/>
    </source>
</evidence>
<keyword evidence="2 6" id="KW-0812">Transmembrane</keyword>
<keyword evidence="3 6" id="KW-1133">Transmembrane helix</keyword>
<dbReference type="Proteomes" id="UP000803844">
    <property type="component" value="Unassembled WGS sequence"/>
</dbReference>
<dbReference type="OrthoDB" id="3923077at2759"/>
<evidence type="ECO:0000256" key="3">
    <source>
        <dbReference type="ARBA" id="ARBA00022989"/>
    </source>
</evidence>
<dbReference type="AlphaFoldDB" id="A0A9P5CRA1"/>
<feature type="transmembrane region" description="Helical" evidence="6">
    <location>
        <begin position="12"/>
        <end position="34"/>
    </location>
</feature>
<keyword evidence="9" id="KW-1185">Reference proteome</keyword>
<dbReference type="RefSeq" id="XP_040778273.1">
    <property type="nucleotide sequence ID" value="XM_040916848.1"/>
</dbReference>
<accession>A0A9P5CRA1</accession>
<dbReference type="InterPro" id="IPR049326">
    <property type="entry name" value="Rhodopsin_dom_fungi"/>
</dbReference>
<feature type="transmembrane region" description="Helical" evidence="6">
    <location>
        <begin position="125"/>
        <end position="145"/>
    </location>
</feature>
<proteinExistence type="inferred from homology"/>
<dbReference type="PANTHER" id="PTHR33048">
    <property type="entry name" value="PTH11-LIKE INTEGRAL MEMBRANE PROTEIN (AFU_ORTHOLOGUE AFUA_5G11245)"/>
    <property type="match status" value="1"/>
</dbReference>
<dbReference type="InterPro" id="IPR052337">
    <property type="entry name" value="SAT4-like"/>
</dbReference>
<dbReference type="EMBL" id="MU032346">
    <property type="protein sequence ID" value="KAF3767312.1"/>
    <property type="molecule type" value="Genomic_DNA"/>
</dbReference>
<dbReference type="PANTHER" id="PTHR33048:SF47">
    <property type="entry name" value="INTEGRAL MEMBRANE PROTEIN-RELATED"/>
    <property type="match status" value="1"/>
</dbReference>
<keyword evidence="4 6" id="KW-0472">Membrane</keyword>
<evidence type="ECO:0000256" key="5">
    <source>
        <dbReference type="ARBA" id="ARBA00038359"/>
    </source>
</evidence>
<feature type="transmembrane region" description="Helical" evidence="6">
    <location>
        <begin position="174"/>
        <end position="196"/>
    </location>
</feature>
<protein>
    <recommendedName>
        <fullName evidence="7">Rhodopsin domain-containing protein</fullName>
    </recommendedName>
</protein>
<evidence type="ECO:0000256" key="1">
    <source>
        <dbReference type="ARBA" id="ARBA00004141"/>
    </source>
</evidence>
<evidence type="ECO:0000256" key="6">
    <source>
        <dbReference type="SAM" id="Phobius"/>
    </source>
</evidence>
<gene>
    <name evidence="8" type="ORF">M406DRAFT_252473</name>
</gene>
<dbReference type="GO" id="GO:0016020">
    <property type="term" value="C:membrane"/>
    <property type="evidence" value="ECO:0007669"/>
    <property type="project" value="UniProtKB-SubCell"/>
</dbReference>
<sequence length="217" mass="24502">MASDTSQNLGPALVAVAWVFSFIAIVIVTARFYVRRNIIQRLSLDDWIILFTLALALGDSIFVSIAVSWGLGQHVQNLDALHQMNSVKWVYLCEVFSIMCPCFGRISYAYLLLNIVTPTKGRRRFLWTIIAVQFVVDVGTVIISMSQCQPIQRFWDHNIVGTCWDVHIQEYTGFFQGSVCSLVDLLLAVFPASLFWNLNMGRKQKVILSCMMGLGIL</sequence>
<feature type="transmembrane region" description="Helical" evidence="6">
    <location>
        <begin position="46"/>
        <end position="69"/>
    </location>
</feature>
<evidence type="ECO:0000256" key="2">
    <source>
        <dbReference type="ARBA" id="ARBA00022692"/>
    </source>
</evidence>
<comment type="caution">
    <text evidence="8">The sequence shown here is derived from an EMBL/GenBank/DDBJ whole genome shotgun (WGS) entry which is preliminary data.</text>
</comment>
<comment type="subcellular location">
    <subcellularLocation>
        <location evidence="1">Membrane</location>
        <topology evidence="1">Multi-pass membrane protein</topology>
    </subcellularLocation>
</comment>
<dbReference type="Pfam" id="PF20684">
    <property type="entry name" value="Fung_rhodopsin"/>
    <property type="match status" value="1"/>
</dbReference>